<sequence>MRTAYRSIAFVMCGLVMLQAASEAWFAAGAGKHLAEGGTIDMSDTSSPPPFPEVWGVVIHSISGTYVIPVVAAILLIVGYLVHDRRALGLAALVAILVGIQVTLGLTAPSIPFLAFLHGFNALLIFGTALTAARALETRHVTRAAAPAAAPSRPIVGSGV</sequence>
<dbReference type="InterPro" id="IPR029020">
    <property type="entry name" value="Ammonium/urea_transptr"/>
</dbReference>
<evidence type="ECO:0000313" key="7">
    <source>
        <dbReference type="EMBL" id="QGU04199.1"/>
    </source>
</evidence>
<gene>
    <name evidence="7" type="ORF">CETAM_04640</name>
</gene>
<proteinExistence type="predicted"/>
<dbReference type="EMBL" id="CP046453">
    <property type="protein sequence ID" value="QGU04199.1"/>
    <property type="molecule type" value="Genomic_DNA"/>
</dbReference>
<evidence type="ECO:0000256" key="1">
    <source>
        <dbReference type="ARBA" id="ARBA00004141"/>
    </source>
</evidence>
<evidence type="ECO:0000256" key="6">
    <source>
        <dbReference type="SAM" id="SignalP"/>
    </source>
</evidence>
<comment type="subcellular location">
    <subcellularLocation>
        <location evidence="1">Membrane</location>
        <topology evidence="1">Multi-pass membrane protein</topology>
    </subcellularLocation>
</comment>
<keyword evidence="2 5" id="KW-0812">Transmembrane</keyword>
<dbReference type="RefSeq" id="WP_156227407.1">
    <property type="nucleotide sequence ID" value="NZ_CP046453.1"/>
</dbReference>
<feature type="signal peptide" evidence="6">
    <location>
        <begin position="1"/>
        <end position="27"/>
    </location>
</feature>
<feature type="transmembrane region" description="Helical" evidence="5">
    <location>
        <begin position="54"/>
        <end position="81"/>
    </location>
</feature>
<organism evidence="7 8">
    <name type="scientific">Corynebacterium comes</name>
    <dbReference type="NCBI Taxonomy" id="2675218"/>
    <lineage>
        <taxon>Bacteria</taxon>
        <taxon>Bacillati</taxon>
        <taxon>Actinomycetota</taxon>
        <taxon>Actinomycetes</taxon>
        <taxon>Mycobacteriales</taxon>
        <taxon>Corynebacteriaceae</taxon>
        <taxon>Corynebacterium</taxon>
    </lineage>
</organism>
<evidence type="ECO:0000256" key="3">
    <source>
        <dbReference type="ARBA" id="ARBA00022989"/>
    </source>
</evidence>
<dbReference type="KEGG" id="ccoe:CETAM_04640"/>
<evidence type="ECO:0000256" key="4">
    <source>
        <dbReference type="ARBA" id="ARBA00023136"/>
    </source>
</evidence>
<dbReference type="Gene3D" id="1.10.3430.10">
    <property type="entry name" value="Ammonium transporter AmtB like domains"/>
    <property type="match status" value="1"/>
</dbReference>
<feature type="transmembrane region" description="Helical" evidence="5">
    <location>
        <begin position="113"/>
        <end position="133"/>
    </location>
</feature>
<accession>A0A6B8VM86</accession>
<feature type="chain" id="PRO_5038861952" description="Heme A synthase" evidence="6">
    <location>
        <begin position="28"/>
        <end position="160"/>
    </location>
</feature>
<evidence type="ECO:0000313" key="8">
    <source>
        <dbReference type="Proteomes" id="UP000425178"/>
    </source>
</evidence>
<evidence type="ECO:0000256" key="5">
    <source>
        <dbReference type="SAM" id="Phobius"/>
    </source>
</evidence>
<evidence type="ECO:0000256" key="2">
    <source>
        <dbReference type="ARBA" id="ARBA00022692"/>
    </source>
</evidence>
<name>A0A6B8VM86_9CORY</name>
<reference evidence="7 8" key="1">
    <citation type="journal article" date="2021" name="Int. J. Syst. Evol. Microbiol.">
        <title>Classification of three corynebacterial strains isolated from a small paddock in North Rhine-Westphalia: proposal of &lt;i&gt;Corynebacterium kalinowskii&lt;/i&gt; sp. nov., &lt;i&gt;Corynebacterium comes&lt;/i&gt; sp. nov. and &lt;i&gt;Corynebacterium occultum&lt;/i&gt; sp. nov.</title>
        <authorList>
            <person name="Schaffert L."/>
            <person name="Ruwe M."/>
            <person name="Milse J."/>
            <person name="Hanuschka K."/>
            <person name="Ortseifen V."/>
            <person name="Droste J."/>
            <person name="Brandt D."/>
            <person name="Schl L."/>
            <person name="Kutter Y."/>
            <person name="Vinke S."/>
            <person name="Vieh P."/>
            <person name="Jacob L."/>
            <person name="L N.C."/>
            <person name="Schulte-Berndt E."/>
            <person name="Hain C."/>
            <person name="Linder M."/>
            <person name="Schmidt P."/>
            <person name="Wollenschl L."/>
            <person name="Luttermann T."/>
            <person name="Thieme E."/>
            <person name="Hassa J."/>
            <person name="Haak M."/>
            <person name="Wittchen M."/>
            <person name="Mentz A."/>
            <person name="Persicke M."/>
            <person name="Busche T."/>
            <person name="R C."/>
        </authorList>
    </citation>
    <scope>NUCLEOTIDE SEQUENCE [LARGE SCALE GENOMIC DNA]</scope>
    <source>
        <strain evidence="7 8">2019</strain>
    </source>
</reference>
<feature type="transmembrane region" description="Helical" evidence="5">
    <location>
        <begin position="88"/>
        <end position="107"/>
    </location>
</feature>
<keyword evidence="6" id="KW-0732">Signal</keyword>
<keyword evidence="3 5" id="KW-1133">Transmembrane helix</keyword>
<dbReference type="Proteomes" id="UP000425178">
    <property type="component" value="Chromosome"/>
</dbReference>
<keyword evidence="4 5" id="KW-0472">Membrane</keyword>
<dbReference type="AlphaFoldDB" id="A0A6B8VM86"/>
<keyword evidence="8" id="KW-1185">Reference proteome</keyword>
<dbReference type="GO" id="GO:0016020">
    <property type="term" value="C:membrane"/>
    <property type="evidence" value="ECO:0007669"/>
    <property type="project" value="UniProtKB-SubCell"/>
</dbReference>
<protein>
    <recommendedName>
        <fullName evidence="9">Heme A synthase</fullName>
    </recommendedName>
</protein>
<evidence type="ECO:0008006" key="9">
    <source>
        <dbReference type="Google" id="ProtNLM"/>
    </source>
</evidence>